<keyword evidence="8 9" id="KW-0472">Membrane</keyword>
<feature type="transmembrane region" description="Helical" evidence="9">
    <location>
        <begin position="700"/>
        <end position="720"/>
    </location>
</feature>
<keyword evidence="7 9" id="KW-1133">Transmembrane helix</keyword>
<feature type="transmembrane region" description="Helical" evidence="9">
    <location>
        <begin position="317"/>
        <end position="338"/>
    </location>
</feature>
<organism evidence="10 11">
    <name type="scientific">[Candida] railenensis</name>
    <dbReference type="NCBI Taxonomy" id="45579"/>
    <lineage>
        <taxon>Eukaryota</taxon>
        <taxon>Fungi</taxon>
        <taxon>Dikarya</taxon>
        <taxon>Ascomycota</taxon>
        <taxon>Saccharomycotina</taxon>
        <taxon>Pichiomycetes</taxon>
        <taxon>Debaryomycetaceae</taxon>
        <taxon>Kurtzmaniella</taxon>
    </lineage>
</organism>
<evidence type="ECO:0000256" key="1">
    <source>
        <dbReference type="ARBA" id="ARBA00004141"/>
    </source>
</evidence>
<dbReference type="InterPro" id="IPR004813">
    <property type="entry name" value="OPT"/>
</dbReference>
<feature type="transmembrane region" description="Helical" evidence="9">
    <location>
        <begin position="769"/>
        <end position="791"/>
    </location>
</feature>
<comment type="similarity">
    <text evidence="2">Belongs to the oligopeptide OPT transporter family.</text>
</comment>
<dbReference type="InterPro" id="IPR004648">
    <property type="entry name" value="Oligpept_transpt"/>
</dbReference>
<name>A0A9P0QVL0_9ASCO</name>
<dbReference type="NCBIfam" id="TIGR00728">
    <property type="entry name" value="OPT_sfam"/>
    <property type="match status" value="1"/>
</dbReference>
<evidence type="ECO:0000313" key="11">
    <source>
        <dbReference type="Proteomes" id="UP000837801"/>
    </source>
</evidence>
<keyword evidence="5" id="KW-0571">Peptide transport</keyword>
<proteinExistence type="inferred from homology"/>
<dbReference type="NCBIfam" id="TIGR00727">
    <property type="entry name" value="ISP4_OPT"/>
    <property type="match status" value="1"/>
</dbReference>
<dbReference type="GO" id="GO:0016020">
    <property type="term" value="C:membrane"/>
    <property type="evidence" value="ECO:0007669"/>
    <property type="project" value="UniProtKB-SubCell"/>
</dbReference>
<feature type="transmembrane region" description="Helical" evidence="9">
    <location>
        <begin position="522"/>
        <end position="544"/>
    </location>
</feature>
<evidence type="ECO:0000256" key="6">
    <source>
        <dbReference type="ARBA" id="ARBA00022927"/>
    </source>
</evidence>
<accession>A0A9P0QVL0</accession>
<keyword evidence="3" id="KW-0813">Transport</keyword>
<evidence type="ECO:0000256" key="4">
    <source>
        <dbReference type="ARBA" id="ARBA00022692"/>
    </source>
</evidence>
<comment type="caution">
    <text evidence="10">The sequence shown here is derived from an EMBL/GenBank/DDBJ whole genome shotgun (WGS) entry which is preliminary data.</text>
</comment>
<feature type="transmembrane region" description="Helical" evidence="9">
    <location>
        <begin position="803"/>
        <end position="826"/>
    </location>
</feature>
<keyword evidence="11" id="KW-1185">Reference proteome</keyword>
<comment type="subcellular location">
    <subcellularLocation>
        <location evidence="1">Membrane</location>
        <topology evidence="1">Multi-pass membrane protein</topology>
    </subcellularLocation>
</comment>
<protein>
    <submittedName>
        <fullName evidence="10">Oligopeptide transporter 2</fullName>
    </submittedName>
</protein>
<evidence type="ECO:0000256" key="3">
    <source>
        <dbReference type="ARBA" id="ARBA00022448"/>
    </source>
</evidence>
<dbReference type="GO" id="GO:0015031">
    <property type="term" value="P:protein transport"/>
    <property type="evidence" value="ECO:0007669"/>
    <property type="project" value="UniProtKB-KW"/>
</dbReference>
<dbReference type="Proteomes" id="UP000837801">
    <property type="component" value="Unassembled WGS sequence"/>
</dbReference>
<feature type="transmembrane region" description="Helical" evidence="9">
    <location>
        <begin position="846"/>
        <end position="867"/>
    </location>
</feature>
<feature type="transmembrane region" description="Helical" evidence="9">
    <location>
        <begin position="456"/>
        <end position="474"/>
    </location>
</feature>
<gene>
    <name evidence="10" type="ORF">CLIB1423_26S00936</name>
</gene>
<feature type="transmembrane region" description="Helical" evidence="9">
    <location>
        <begin position="420"/>
        <end position="444"/>
    </location>
</feature>
<dbReference type="PANTHER" id="PTHR22601">
    <property type="entry name" value="ISP4 LIKE PROTEIN"/>
    <property type="match status" value="1"/>
</dbReference>
<dbReference type="GO" id="GO:0035673">
    <property type="term" value="F:oligopeptide transmembrane transporter activity"/>
    <property type="evidence" value="ECO:0007669"/>
    <property type="project" value="InterPro"/>
</dbReference>
<feature type="transmembrane region" description="Helical" evidence="9">
    <location>
        <begin position="380"/>
        <end position="400"/>
    </location>
</feature>
<evidence type="ECO:0000256" key="5">
    <source>
        <dbReference type="ARBA" id="ARBA00022856"/>
    </source>
</evidence>
<feature type="transmembrane region" description="Helical" evidence="9">
    <location>
        <begin position="618"/>
        <end position="639"/>
    </location>
</feature>
<dbReference type="EMBL" id="CAKXYY010000026">
    <property type="protein sequence ID" value="CAH2355444.1"/>
    <property type="molecule type" value="Genomic_DNA"/>
</dbReference>
<dbReference type="AlphaFoldDB" id="A0A9P0QVL0"/>
<reference evidence="10" key="1">
    <citation type="submission" date="2022-03" db="EMBL/GenBank/DDBJ databases">
        <authorList>
            <person name="Legras J.-L."/>
            <person name="Devillers H."/>
            <person name="Grondin C."/>
        </authorList>
    </citation>
    <scope>NUCLEOTIDE SEQUENCE</scope>
    <source>
        <strain evidence="10">CLIB 1423</strain>
    </source>
</reference>
<evidence type="ECO:0000313" key="10">
    <source>
        <dbReference type="EMBL" id="CAH2355444.1"/>
    </source>
</evidence>
<keyword evidence="4 9" id="KW-0812">Transmembrane</keyword>
<evidence type="ECO:0000256" key="7">
    <source>
        <dbReference type="ARBA" id="ARBA00022989"/>
    </source>
</evidence>
<evidence type="ECO:0000256" key="9">
    <source>
        <dbReference type="SAM" id="Phobius"/>
    </source>
</evidence>
<evidence type="ECO:0000256" key="8">
    <source>
        <dbReference type="ARBA" id="ARBA00023136"/>
    </source>
</evidence>
<feature type="transmembrane region" description="Helical" evidence="9">
    <location>
        <begin position="592"/>
        <end position="612"/>
    </location>
</feature>
<keyword evidence="6" id="KW-0653">Protein transport</keyword>
<sequence>MSDHLNPITSISSAYSHKQVEDHEVDLAALNSRAISIGDVGTSLTSDQKLFILQRLNYEKLTSLEDLPIGAIFMIEKIENLEITDALEILKEVIVDFDDDFNFPERDLDLIKRLIALTPLNEEKPTKSKLEHHFDTKVEEKKFLTSAQEIYVEDENILNGDVHKAHEIVDWHLQVRLEAAINAYHSPYPEVRSVTDPYDDESIPCETFRAYVIGIIWLGIGSFINQYFAERQPGIGLGGSVAQLFMYPSGELWYRIFPNITIPLGKYSFGLNPGPWTYKEQMFATVIFSVAAGGQYISSNIYTQKMEMFYGNQWVTWGYQVLLSLSTNFLGFGFAGVLRRFACYPVKAIWPTLLPTLALNRALLSPERKENINGWTISRYYFFFSTFGGSFLYFWFPNYLFGALSYFNWMTWIKPDNFNLAMITGSIKGLGLNPIPSFDLNIVLGSALVVPWYNQINSYTGMLISMPIICAIYWTNSKWTGYLPINSNGLFDNTGRPYSVRKILDKKGIFDQQKYDQYGPPFYSAANLVVYGTFFAIYPFSVFYESIIRWREIKNSFIKAYDTIKDYRKPILETMNDPHCRMMSRYKEVPEWCFSIILVISIVLAILCVELYPTETPVWAIFFAVAINFVFLIPLTLLASSTGYSFGLNVLVELIIGYALPGNSQALMIIKAFGYNIDGQAQNYISDQKMAHYAKVPPRALFRGQIIAVFIGSFISLAVVNWQIDSMKDLCDPTNRQKFTCPGTRTFFSASVIWGTIGPKRVFGGLYPVLQYCFLIGFLLVFPALAFKWYAPRKWSRNFQPSIFIGGFMGFAPYNLSYSTGGLYLSYLFMVYIKKRYLTWWEKYNFILSSGLEAGMAFSGIIIFFAVQYHDKSISWWGNNVSYEGIDGGNPPQSRLFAAEDAPDGYFGPRIGHFP</sequence>
<dbReference type="OrthoDB" id="9986677at2759"/>
<dbReference type="Pfam" id="PF03169">
    <property type="entry name" value="OPT"/>
    <property type="match status" value="1"/>
</dbReference>
<evidence type="ECO:0000256" key="2">
    <source>
        <dbReference type="ARBA" id="ARBA00008807"/>
    </source>
</evidence>